<feature type="transmembrane region" description="Helical" evidence="7">
    <location>
        <begin position="104"/>
        <end position="122"/>
    </location>
</feature>
<evidence type="ECO:0000256" key="2">
    <source>
        <dbReference type="ARBA" id="ARBA00022475"/>
    </source>
</evidence>
<keyword evidence="2" id="KW-1003">Cell membrane</keyword>
<evidence type="ECO:0000256" key="3">
    <source>
        <dbReference type="ARBA" id="ARBA00022692"/>
    </source>
</evidence>
<dbReference type="Proteomes" id="UP001500642">
    <property type="component" value="Unassembled WGS sequence"/>
</dbReference>
<sequence length="441" mass="43426">MAARLAVFALAIGAFGIGTAEFATMGLLPQIAAGFDASLPEAGHAVSLYALGVVVGAPLITVLGAKVDRRRLLLGLMVVFVLGSIGSTLAPSLGALLGSRFLTGLPHGAFLGVAGIVAASLARPERRGTAMARVMLGLTVSNIVGVPAAAALGAAFGWRVAYALVAAIGLVTLLAILALVPTTAPAAAPSMRGELRTLKRRQVILTLIAGSVGFGGMFAVYTYIAPTMTDLTGIPAAGVPWVLVCFGVGMTAGSLIVGPLVDRSIERTALLGIGGLGIVLLAFGALAHLVWAAIACVALLGICGSIFTTALQVRLLRDSRDAPSLAAAMNHAAFNLANAIGAFLGGVVIEAGLGLRAPALTGAGLTAIGLVVTAAAVVTHARSRSRSVIDLSGPGSPSAGTPAAGTSTADAPAGRTPAAGASTGRAPAPGAGDPRGSAPAD</sequence>
<evidence type="ECO:0000256" key="4">
    <source>
        <dbReference type="ARBA" id="ARBA00022989"/>
    </source>
</evidence>
<keyword evidence="3 7" id="KW-0812">Transmembrane</keyword>
<feature type="transmembrane region" description="Helical" evidence="7">
    <location>
        <begin position="359"/>
        <end position="378"/>
    </location>
</feature>
<name>A0ABP8J2G1_9MICO</name>
<feature type="region of interest" description="Disordered" evidence="6">
    <location>
        <begin position="387"/>
        <end position="441"/>
    </location>
</feature>
<reference evidence="10" key="1">
    <citation type="journal article" date="2019" name="Int. J. Syst. Evol. Microbiol.">
        <title>The Global Catalogue of Microorganisms (GCM) 10K type strain sequencing project: providing services to taxonomists for standard genome sequencing and annotation.</title>
        <authorList>
            <consortium name="The Broad Institute Genomics Platform"/>
            <consortium name="The Broad Institute Genome Sequencing Center for Infectious Disease"/>
            <person name="Wu L."/>
            <person name="Ma J."/>
        </authorList>
    </citation>
    <scope>NUCLEOTIDE SEQUENCE [LARGE SCALE GENOMIC DNA]</scope>
    <source>
        <strain evidence="10">JCM 17808</strain>
    </source>
</reference>
<dbReference type="Pfam" id="PF07690">
    <property type="entry name" value="MFS_1"/>
    <property type="match status" value="1"/>
</dbReference>
<feature type="transmembrane region" description="Helical" evidence="7">
    <location>
        <begin position="269"/>
        <end position="286"/>
    </location>
</feature>
<dbReference type="InterPro" id="IPR011701">
    <property type="entry name" value="MFS"/>
</dbReference>
<feature type="transmembrane region" description="Helical" evidence="7">
    <location>
        <begin position="236"/>
        <end position="257"/>
    </location>
</feature>
<gene>
    <name evidence="9" type="ORF">GCM10023167_03500</name>
</gene>
<organism evidence="9 10">
    <name type="scientific">Brevibacterium pityocampae</name>
    <dbReference type="NCBI Taxonomy" id="506594"/>
    <lineage>
        <taxon>Bacteria</taxon>
        <taxon>Bacillati</taxon>
        <taxon>Actinomycetota</taxon>
        <taxon>Actinomycetes</taxon>
        <taxon>Micrococcales</taxon>
        <taxon>Brevibacteriaceae</taxon>
        <taxon>Brevibacterium</taxon>
    </lineage>
</organism>
<keyword evidence="5 7" id="KW-0472">Membrane</keyword>
<dbReference type="InterPro" id="IPR036259">
    <property type="entry name" value="MFS_trans_sf"/>
</dbReference>
<dbReference type="SUPFAM" id="SSF103473">
    <property type="entry name" value="MFS general substrate transporter"/>
    <property type="match status" value="1"/>
</dbReference>
<dbReference type="InterPro" id="IPR050189">
    <property type="entry name" value="MFS_Efflux_Transporters"/>
</dbReference>
<evidence type="ECO:0000256" key="1">
    <source>
        <dbReference type="ARBA" id="ARBA00004651"/>
    </source>
</evidence>
<dbReference type="RefSeq" id="WP_345029337.1">
    <property type="nucleotide sequence ID" value="NZ_BAABGL010000002.1"/>
</dbReference>
<dbReference type="InterPro" id="IPR020846">
    <property type="entry name" value="MFS_dom"/>
</dbReference>
<comment type="subcellular location">
    <subcellularLocation>
        <location evidence="1">Cell membrane</location>
        <topology evidence="1">Multi-pass membrane protein</topology>
    </subcellularLocation>
</comment>
<evidence type="ECO:0000256" key="6">
    <source>
        <dbReference type="SAM" id="MobiDB-lite"/>
    </source>
</evidence>
<feature type="transmembrane region" description="Helical" evidence="7">
    <location>
        <begin position="332"/>
        <end position="353"/>
    </location>
</feature>
<dbReference type="PANTHER" id="PTHR43124">
    <property type="entry name" value="PURINE EFFLUX PUMP PBUE"/>
    <property type="match status" value="1"/>
</dbReference>
<accession>A0ABP8J2G1</accession>
<dbReference type="EMBL" id="BAABGL010000002">
    <property type="protein sequence ID" value="GAA4383705.1"/>
    <property type="molecule type" value="Genomic_DNA"/>
</dbReference>
<comment type="caution">
    <text evidence="9">The sequence shown here is derived from an EMBL/GenBank/DDBJ whole genome shotgun (WGS) entry which is preliminary data.</text>
</comment>
<evidence type="ECO:0000313" key="10">
    <source>
        <dbReference type="Proteomes" id="UP001500642"/>
    </source>
</evidence>
<evidence type="ECO:0000256" key="7">
    <source>
        <dbReference type="SAM" id="Phobius"/>
    </source>
</evidence>
<dbReference type="Gene3D" id="1.20.1250.20">
    <property type="entry name" value="MFS general substrate transporter like domains"/>
    <property type="match status" value="2"/>
</dbReference>
<keyword evidence="4 7" id="KW-1133">Transmembrane helix</keyword>
<feature type="transmembrane region" description="Helical" evidence="7">
    <location>
        <begin position="134"/>
        <end position="156"/>
    </location>
</feature>
<dbReference type="CDD" id="cd17324">
    <property type="entry name" value="MFS_NepI_like"/>
    <property type="match status" value="1"/>
</dbReference>
<feature type="transmembrane region" description="Helical" evidence="7">
    <location>
        <begin position="203"/>
        <end position="224"/>
    </location>
</feature>
<dbReference type="PANTHER" id="PTHR43124:SF3">
    <property type="entry name" value="CHLORAMPHENICOL EFFLUX PUMP RV0191"/>
    <property type="match status" value="1"/>
</dbReference>
<feature type="compositionally biased region" description="Low complexity" evidence="6">
    <location>
        <begin position="387"/>
        <end position="414"/>
    </location>
</feature>
<evidence type="ECO:0000256" key="5">
    <source>
        <dbReference type="ARBA" id="ARBA00023136"/>
    </source>
</evidence>
<proteinExistence type="predicted"/>
<feature type="transmembrane region" description="Helical" evidence="7">
    <location>
        <begin position="72"/>
        <end position="98"/>
    </location>
</feature>
<protein>
    <submittedName>
        <fullName evidence="9">MFS transporter</fullName>
    </submittedName>
</protein>
<evidence type="ECO:0000313" key="9">
    <source>
        <dbReference type="EMBL" id="GAA4383705.1"/>
    </source>
</evidence>
<feature type="domain" description="Major facilitator superfamily (MFS) profile" evidence="8">
    <location>
        <begin position="6"/>
        <end position="381"/>
    </location>
</feature>
<feature type="transmembrane region" description="Helical" evidence="7">
    <location>
        <begin position="162"/>
        <end position="182"/>
    </location>
</feature>
<evidence type="ECO:0000259" key="8">
    <source>
        <dbReference type="PROSITE" id="PS50850"/>
    </source>
</evidence>
<dbReference type="PROSITE" id="PS50850">
    <property type="entry name" value="MFS"/>
    <property type="match status" value="1"/>
</dbReference>
<feature type="transmembrane region" description="Helical" evidence="7">
    <location>
        <begin position="44"/>
        <end position="65"/>
    </location>
</feature>
<keyword evidence="10" id="KW-1185">Reference proteome</keyword>
<feature type="transmembrane region" description="Helical" evidence="7">
    <location>
        <begin position="292"/>
        <end position="311"/>
    </location>
</feature>